<keyword evidence="7 9" id="KW-0663">Pyridoxal phosphate</keyword>
<dbReference type="InterPro" id="IPR015424">
    <property type="entry name" value="PyrdxlP-dep_Trfase"/>
</dbReference>
<evidence type="ECO:0000313" key="11">
    <source>
        <dbReference type="EMBL" id="HIR67615.1"/>
    </source>
</evidence>
<proteinExistence type="inferred from homology"/>
<reference evidence="11" key="2">
    <citation type="journal article" date="2021" name="PeerJ">
        <title>Extensive microbial diversity within the chicken gut microbiome revealed by metagenomics and culture.</title>
        <authorList>
            <person name="Gilroy R."/>
            <person name="Ravi A."/>
            <person name="Getino M."/>
            <person name="Pursley I."/>
            <person name="Horton D.L."/>
            <person name="Alikhan N.F."/>
            <person name="Baker D."/>
            <person name="Gharbi K."/>
            <person name="Hall N."/>
            <person name="Watson M."/>
            <person name="Adriaenssens E.M."/>
            <person name="Foster-Nyarko E."/>
            <person name="Jarju S."/>
            <person name="Secka A."/>
            <person name="Antonio M."/>
            <person name="Oren A."/>
            <person name="Chaudhuri R.R."/>
            <person name="La Ragione R."/>
            <person name="Hildebrand F."/>
            <person name="Pallen M.J."/>
        </authorList>
    </citation>
    <scope>NUCLEOTIDE SEQUENCE</scope>
    <source>
        <strain evidence="11">ChiW16-3235</strain>
    </source>
</reference>
<evidence type="ECO:0000256" key="7">
    <source>
        <dbReference type="ARBA" id="ARBA00022898"/>
    </source>
</evidence>
<dbReference type="Gene3D" id="3.40.640.10">
    <property type="entry name" value="Type I PLP-dependent aspartate aminotransferase-like (Major domain)"/>
    <property type="match status" value="1"/>
</dbReference>
<evidence type="ECO:0000259" key="10">
    <source>
        <dbReference type="Pfam" id="PF00155"/>
    </source>
</evidence>
<dbReference type="InterPro" id="IPR004839">
    <property type="entry name" value="Aminotransferase_I/II_large"/>
</dbReference>
<keyword evidence="5 9" id="KW-0032">Aminotransferase</keyword>
<dbReference type="CDD" id="cd00609">
    <property type="entry name" value="AAT_like"/>
    <property type="match status" value="1"/>
</dbReference>
<feature type="binding site" evidence="9">
    <location>
        <position position="14"/>
    </location>
    <ligand>
        <name>substrate</name>
    </ligand>
</feature>
<feature type="binding site" evidence="9">
    <location>
        <position position="130"/>
    </location>
    <ligand>
        <name>substrate</name>
    </ligand>
</feature>
<dbReference type="Proteomes" id="UP000823913">
    <property type="component" value="Unassembled WGS sequence"/>
</dbReference>
<evidence type="ECO:0000256" key="9">
    <source>
        <dbReference type="HAMAP-Rule" id="MF_01642"/>
    </source>
</evidence>
<dbReference type="GO" id="GO:0030170">
    <property type="term" value="F:pyridoxal phosphate binding"/>
    <property type="evidence" value="ECO:0007669"/>
    <property type="project" value="UniProtKB-UniRule"/>
</dbReference>
<reference evidence="11" key="1">
    <citation type="submission" date="2020-10" db="EMBL/GenBank/DDBJ databases">
        <authorList>
            <person name="Gilroy R."/>
        </authorList>
    </citation>
    <scope>NUCLEOTIDE SEQUENCE</scope>
    <source>
        <strain evidence="11">ChiW16-3235</strain>
    </source>
</reference>
<evidence type="ECO:0000256" key="8">
    <source>
        <dbReference type="ARBA" id="ARBA00051934"/>
    </source>
</evidence>
<organism evidence="11 12">
    <name type="scientific">Candidatus Coproplasma avicola</name>
    <dbReference type="NCBI Taxonomy" id="2840744"/>
    <lineage>
        <taxon>Bacteria</taxon>
        <taxon>Bacillati</taxon>
        <taxon>Bacillota</taxon>
        <taxon>Clostridia</taxon>
        <taxon>Eubacteriales</taxon>
        <taxon>Candidatus Coproplasma</taxon>
    </lineage>
</organism>
<dbReference type="InterPro" id="IPR015421">
    <property type="entry name" value="PyrdxlP-dep_Trfase_major"/>
</dbReference>
<feature type="binding site" evidence="9">
    <location>
        <position position="130"/>
    </location>
    <ligand>
        <name>pyridoxal 5'-phosphate</name>
        <dbReference type="ChEBI" id="CHEBI:597326"/>
    </ligand>
</feature>
<dbReference type="SUPFAM" id="SSF53383">
    <property type="entry name" value="PLP-dependent transferases"/>
    <property type="match status" value="1"/>
</dbReference>
<dbReference type="InterPro" id="IPR015422">
    <property type="entry name" value="PyrdxlP-dep_Trfase_small"/>
</dbReference>
<protein>
    <recommendedName>
        <fullName evidence="4 9">LL-diaminopimelate aminotransferase</fullName>
        <shortName evidence="9">DAP-AT</shortName>
        <shortName evidence="9">DAP-aminotransferase</shortName>
        <shortName evidence="9">LL-DAP-aminotransferase</shortName>
        <ecNumber evidence="3 9">2.6.1.83</ecNumber>
    </recommendedName>
</protein>
<evidence type="ECO:0000256" key="4">
    <source>
        <dbReference type="ARBA" id="ARBA00018052"/>
    </source>
</evidence>
<dbReference type="NCBIfam" id="TIGR03542">
    <property type="entry name" value="DAPAT_plant"/>
    <property type="match status" value="1"/>
</dbReference>
<comment type="similarity">
    <text evidence="9">Belongs to the class-I pyridoxal-phosphate-dependent aminotransferase family. LL-diaminopimelate aminotransferase subfamily.</text>
</comment>
<keyword evidence="6 9" id="KW-0808">Transferase</keyword>
<feature type="domain" description="Aminotransferase class I/classII large" evidence="10">
    <location>
        <begin position="34"/>
        <end position="388"/>
    </location>
</feature>
<feature type="binding site" evidence="9">
    <location>
        <position position="371"/>
    </location>
    <ligand>
        <name>substrate</name>
    </ligand>
</feature>
<dbReference type="PANTHER" id="PTHR43144">
    <property type="entry name" value="AMINOTRANSFERASE"/>
    <property type="match status" value="1"/>
</dbReference>
<dbReference type="GO" id="GO:0010285">
    <property type="term" value="F:L,L-diaminopimelate aminotransferase activity"/>
    <property type="evidence" value="ECO:0007669"/>
    <property type="project" value="UniProtKB-UniRule"/>
</dbReference>
<evidence type="ECO:0000256" key="1">
    <source>
        <dbReference type="ARBA" id="ARBA00001933"/>
    </source>
</evidence>
<dbReference type="Pfam" id="PF00155">
    <property type="entry name" value="Aminotran_1_2"/>
    <property type="match status" value="1"/>
</dbReference>
<dbReference type="GO" id="GO:0033362">
    <property type="term" value="P:lysine biosynthetic process via diaminopimelate, diaminopimelate-aminotransferase pathway"/>
    <property type="evidence" value="ECO:0007669"/>
    <property type="project" value="UniProtKB-UniRule"/>
</dbReference>
<comment type="catalytic activity">
    <reaction evidence="8 9">
        <text>(2S,6S)-2,6-diaminopimelate + 2-oxoglutarate = (S)-2,3,4,5-tetrahydrodipicolinate + L-glutamate + H2O + H(+)</text>
        <dbReference type="Rhea" id="RHEA:23988"/>
        <dbReference type="ChEBI" id="CHEBI:15377"/>
        <dbReference type="ChEBI" id="CHEBI:15378"/>
        <dbReference type="ChEBI" id="CHEBI:16810"/>
        <dbReference type="ChEBI" id="CHEBI:16845"/>
        <dbReference type="ChEBI" id="CHEBI:29985"/>
        <dbReference type="ChEBI" id="CHEBI:57609"/>
        <dbReference type="EC" id="2.6.1.83"/>
    </reaction>
</comment>
<feature type="binding site" evidence="9">
    <location>
        <begin position="106"/>
        <end position="107"/>
    </location>
    <ligand>
        <name>pyridoxal 5'-phosphate</name>
        <dbReference type="ChEBI" id="CHEBI:597326"/>
    </ligand>
</feature>
<dbReference type="HAMAP" id="MF_01642">
    <property type="entry name" value="DapL_aminotrans_1"/>
    <property type="match status" value="1"/>
</dbReference>
<gene>
    <name evidence="9" type="primary">dapL</name>
    <name evidence="11" type="ORF">IAB94_06190</name>
</gene>
<dbReference type="FunFam" id="3.40.640.10:FF:000099">
    <property type="entry name" value="LL-diaminopimelate aminotransferase, chloroplastic"/>
    <property type="match status" value="1"/>
</dbReference>
<comment type="caution">
    <text evidence="11">The sequence shown here is derived from an EMBL/GenBank/DDBJ whole genome shotgun (WGS) entry which is preliminary data.</text>
</comment>
<dbReference type="EC" id="2.6.1.83" evidence="3 9"/>
<feature type="binding site" evidence="9">
    <location>
        <position position="206"/>
    </location>
    <ligand>
        <name>pyridoxal 5'-phosphate</name>
        <dbReference type="ChEBI" id="CHEBI:597326"/>
    </ligand>
</feature>
<comment type="cofactor">
    <cofactor evidence="1 9">
        <name>pyridoxal 5'-phosphate</name>
        <dbReference type="ChEBI" id="CHEBI:597326"/>
    </cofactor>
</comment>
<dbReference type="AlphaFoldDB" id="A0A9D1E705"/>
<feature type="modified residue" description="N6-(pyridoxal phosphate)lysine" evidence="9">
    <location>
        <position position="237"/>
    </location>
</feature>
<evidence type="ECO:0000256" key="5">
    <source>
        <dbReference type="ARBA" id="ARBA00022576"/>
    </source>
</evidence>
<comment type="function">
    <text evidence="9">Involved in the synthesis of meso-diaminopimelate (m-DAP or DL-DAP), required for both lysine and peptidoglycan biosynthesis. Catalyzes the direct conversion of tetrahydrodipicolinate to LL-diaminopimelate.</text>
</comment>
<sequence length="394" mass="43296">MHFNTHFNDIAQSYLFSTIAQKVAAYSAANPDKTILRLGIGDVTLPLAPAVIYALHGAVDEMSKKETFHGYGPEQGYDFLKESIRGYYRTNGVELEPDEIFISDGAKSDLGNILDIFAADNKVLVPDPVYPVYVDTNVMAGRKVEYMNATAQNGFLPMPDYSVDADIIYLCSPNNPTGAAYSKAQLKEWVDYANAKGAVILYDAAYECFITEEGLARSIFQIDGAKTCAIEFCSFSKTAGFTGTRCGYTVVPLALKRDGMSANKMWLRRQTTKFNGVPYIVQRGAAAVFTQEGQKQIKANIAVYQSNAKIIADCMDDLGIWYTGGKNSPYIWLKCPNGMDSWTFFDYLLENIQVVGTPGAGFGANGEGFFRLTAFGSPEVTKEAADRIKKLLSK</sequence>
<comment type="pathway">
    <text evidence="2 9">Amino-acid biosynthesis; L-lysine biosynthesis via DAP pathway; LL-2,6-diaminopimelate from (S)-tetrahydrodipicolinate (aminotransferase route): step 1/1.</text>
</comment>
<evidence type="ECO:0000256" key="3">
    <source>
        <dbReference type="ARBA" id="ARBA00013138"/>
    </source>
</evidence>
<feature type="binding site" evidence="9">
    <location>
        <position position="175"/>
    </location>
    <ligand>
        <name>substrate</name>
    </ligand>
</feature>
<evidence type="ECO:0000256" key="2">
    <source>
        <dbReference type="ARBA" id="ARBA00004982"/>
    </source>
</evidence>
<feature type="binding site" evidence="9">
    <location>
        <position position="275"/>
    </location>
    <ligand>
        <name>pyridoxal 5'-phosphate</name>
        <dbReference type="ChEBI" id="CHEBI:597326"/>
    </ligand>
</feature>
<feature type="binding site" evidence="9">
    <location>
        <position position="275"/>
    </location>
    <ligand>
        <name>substrate</name>
    </ligand>
</feature>
<feature type="binding site" evidence="9">
    <location>
        <position position="71"/>
    </location>
    <ligand>
        <name>pyridoxal 5'-phosphate</name>
        <dbReference type="ChEBI" id="CHEBI:597326"/>
    </ligand>
</feature>
<accession>A0A9D1E705</accession>
<name>A0A9D1E705_9FIRM</name>
<evidence type="ECO:0000256" key="6">
    <source>
        <dbReference type="ARBA" id="ARBA00022679"/>
    </source>
</evidence>
<feature type="binding site" evidence="9">
    <location>
        <position position="41"/>
    </location>
    <ligand>
        <name>substrate</name>
    </ligand>
</feature>
<comment type="subunit">
    <text evidence="9">Homodimer.</text>
</comment>
<feature type="binding site" evidence="9">
    <location>
        <position position="107"/>
    </location>
    <ligand>
        <name>substrate</name>
    </ligand>
</feature>
<feature type="binding site" evidence="9">
    <location>
        <begin position="234"/>
        <end position="236"/>
    </location>
    <ligand>
        <name>pyridoxal 5'-phosphate</name>
        <dbReference type="ChEBI" id="CHEBI:597326"/>
    </ligand>
</feature>
<dbReference type="EMBL" id="DVHK01000124">
    <property type="protein sequence ID" value="HIR67615.1"/>
    <property type="molecule type" value="Genomic_DNA"/>
</dbReference>
<feature type="binding site" evidence="9">
    <location>
        <position position="245"/>
    </location>
    <ligand>
        <name>pyridoxal 5'-phosphate</name>
        <dbReference type="ChEBI" id="CHEBI:597326"/>
    </ligand>
</feature>
<dbReference type="Gene3D" id="3.90.1150.10">
    <property type="entry name" value="Aspartate Aminotransferase, domain 1"/>
    <property type="match status" value="1"/>
</dbReference>
<dbReference type="InterPro" id="IPR019942">
    <property type="entry name" value="DapL/ALD1"/>
</dbReference>
<feature type="binding site" evidence="9">
    <location>
        <position position="175"/>
    </location>
    <ligand>
        <name>pyridoxal 5'-phosphate</name>
        <dbReference type="ChEBI" id="CHEBI:597326"/>
    </ligand>
</feature>
<evidence type="ECO:0000313" key="12">
    <source>
        <dbReference type="Proteomes" id="UP000823913"/>
    </source>
</evidence>